<gene>
    <name evidence="2" type="ORF">FCALED_LOCUS6809</name>
</gene>
<proteinExistence type="predicted"/>
<evidence type="ECO:0000256" key="1">
    <source>
        <dbReference type="SAM" id="MobiDB-lite"/>
    </source>
</evidence>
<feature type="compositionally biased region" description="Acidic residues" evidence="1">
    <location>
        <begin position="40"/>
        <end position="49"/>
    </location>
</feature>
<sequence>MNSLLFFDDVGGPEMAPSPFTHHDIESDSTIESDSSFEEHLEEDYEETDMSYTLEIGEEY</sequence>
<comment type="caution">
    <text evidence="2">The sequence shown here is derived from an EMBL/GenBank/DDBJ whole genome shotgun (WGS) entry which is preliminary data.</text>
</comment>
<accession>A0A9N9FVC2</accession>
<feature type="region of interest" description="Disordered" evidence="1">
    <location>
        <begin position="15"/>
        <end position="60"/>
    </location>
</feature>
<dbReference type="Proteomes" id="UP000789570">
    <property type="component" value="Unassembled WGS sequence"/>
</dbReference>
<reference evidence="2" key="1">
    <citation type="submission" date="2021-06" db="EMBL/GenBank/DDBJ databases">
        <authorList>
            <person name="Kallberg Y."/>
            <person name="Tangrot J."/>
            <person name="Rosling A."/>
        </authorList>
    </citation>
    <scope>NUCLEOTIDE SEQUENCE</scope>
    <source>
        <strain evidence="2">UK204</strain>
    </source>
</reference>
<keyword evidence="3" id="KW-1185">Reference proteome</keyword>
<protein>
    <submittedName>
        <fullName evidence="2">11010_t:CDS:1</fullName>
    </submittedName>
</protein>
<dbReference type="AlphaFoldDB" id="A0A9N9FVC2"/>
<evidence type="ECO:0000313" key="2">
    <source>
        <dbReference type="EMBL" id="CAG8565133.1"/>
    </source>
</evidence>
<evidence type="ECO:0000313" key="3">
    <source>
        <dbReference type="Proteomes" id="UP000789570"/>
    </source>
</evidence>
<dbReference type="EMBL" id="CAJVPQ010001687">
    <property type="protein sequence ID" value="CAG8565133.1"/>
    <property type="molecule type" value="Genomic_DNA"/>
</dbReference>
<organism evidence="2 3">
    <name type="scientific">Funneliformis caledonium</name>
    <dbReference type="NCBI Taxonomy" id="1117310"/>
    <lineage>
        <taxon>Eukaryota</taxon>
        <taxon>Fungi</taxon>
        <taxon>Fungi incertae sedis</taxon>
        <taxon>Mucoromycota</taxon>
        <taxon>Glomeromycotina</taxon>
        <taxon>Glomeromycetes</taxon>
        <taxon>Glomerales</taxon>
        <taxon>Glomeraceae</taxon>
        <taxon>Funneliformis</taxon>
    </lineage>
</organism>
<name>A0A9N9FVC2_9GLOM</name>